<dbReference type="EMBL" id="DF820470">
    <property type="protein sequence ID" value="GAK59384.1"/>
    <property type="molecule type" value="Genomic_DNA"/>
</dbReference>
<dbReference type="Pfam" id="PF00370">
    <property type="entry name" value="FGGY_N"/>
    <property type="match status" value="1"/>
</dbReference>
<accession>A0A081C479</accession>
<organism evidence="6">
    <name type="scientific">Vecturithrix granuli</name>
    <dbReference type="NCBI Taxonomy" id="1499967"/>
    <lineage>
        <taxon>Bacteria</taxon>
        <taxon>Candidatus Moduliflexota</taxon>
        <taxon>Candidatus Vecturitrichia</taxon>
        <taxon>Candidatus Vecturitrichales</taxon>
        <taxon>Candidatus Vecturitrichaceae</taxon>
        <taxon>Candidatus Vecturithrix</taxon>
    </lineage>
</organism>
<dbReference type="PANTHER" id="PTHR43095">
    <property type="entry name" value="SUGAR KINASE"/>
    <property type="match status" value="1"/>
</dbReference>
<evidence type="ECO:0000256" key="1">
    <source>
        <dbReference type="ARBA" id="ARBA00009156"/>
    </source>
</evidence>
<evidence type="ECO:0000313" key="7">
    <source>
        <dbReference type="Proteomes" id="UP000030661"/>
    </source>
</evidence>
<protein>
    <submittedName>
        <fullName evidence="6">Xylulokinase</fullName>
    </submittedName>
</protein>
<dbReference type="Proteomes" id="UP000030661">
    <property type="component" value="Unassembled WGS sequence"/>
</dbReference>
<dbReference type="STRING" id="1499967.U27_06368"/>
<dbReference type="InterPro" id="IPR043129">
    <property type="entry name" value="ATPase_NBD"/>
</dbReference>
<name>A0A081C479_VECG1</name>
<dbReference type="HOGENOM" id="CLU_009281_3_0_0"/>
<feature type="domain" description="Carbohydrate kinase FGGY N-terminal" evidence="4">
    <location>
        <begin position="4"/>
        <end position="244"/>
    </location>
</feature>
<evidence type="ECO:0000256" key="3">
    <source>
        <dbReference type="ARBA" id="ARBA00022777"/>
    </source>
</evidence>
<reference evidence="6" key="1">
    <citation type="journal article" date="2015" name="PeerJ">
        <title>First genomic representation of candidate bacterial phylum KSB3 points to enhanced environmental sensing as a trigger of wastewater bulking.</title>
        <authorList>
            <person name="Sekiguchi Y."/>
            <person name="Ohashi A."/>
            <person name="Parks D.H."/>
            <person name="Yamauchi T."/>
            <person name="Tyson G.W."/>
            <person name="Hugenholtz P."/>
        </authorList>
    </citation>
    <scope>NUCLEOTIDE SEQUENCE [LARGE SCALE GENOMIC DNA]</scope>
</reference>
<evidence type="ECO:0000313" key="6">
    <source>
        <dbReference type="EMBL" id="GAK59384.1"/>
    </source>
</evidence>
<dbReference type="InterPro" id="IPR018485">
    <property type="entry name" value="FGGY_C"/>
</dbReference>
<sequence>MNLFIGLDVGTSAVKGVLMSEEGDILAQGKRLTQFLHPQTDFIELSPEDHYRSVCDLIRELASSAPPGSSIAALSMAAASGNTLLTDDAGQPLTNIISWLDTRAVQEAHELLPDFDFKQVHPIVGWPWVGSFPLGHLAWLKAHAAETYHNASHYGMNSDYLLFRLSGKWGMDASTATTFYLQDQCKRRWHIPYLERLKISEKNLSALLPSGSVLGALTSRAAKDTNLSEKMLVVLGAFDHPCAARGTGMLQPGDLLLSCGTSWVGFYPLENRDLALSQTMLIDPFLTPNGPWGAMFSLARIGTKIDWYINHLILQPGDKFSDRHSVFNALAQQVPPGANGLYINPCRDISELPEKIAALNTRYTREEIARAVMEGTAFEMRRKIKELTEAGIPARRIAMVGGPAESPIWPRIVAEITGLELRLINGQNAGAVGAAILAGIGAGVFRDEIDAFSRMGAQASCISPSASAQNLYASLYETYILEAG</sequence>
<proteinExistence type="inferred from homology"/>
<dbReference type="CDD" id="cd07773">
    <property type="entry name" value="ASKHA_NBD_FGGY_FK"/>
    <property type="match status" value="1"/>
</dbReference>
<dbReference type="AlphaFoldDB" id="A0A081C479"/>
<evidence type="ECO:0000259" key="4">
    <source>
        <dbReference type="Pfam" id="PF00370"/>
    </source>
</evidence>
<evidence type="ECO:0000256" key="2">
    <source>
        <dbReference type="ARBA" id="ARBA00022679"/>
    </source>
</evidence>
<dbReference type="PIRSF" id="PIRSF000538">
    <property type="entry name" value="GlpK"/>
    <property type="match status" value="1"/>
</dbReference>
<dbReference type="InterPro" id="IPR018484">
    <property type="entry name" value="FGGY_N"/>
</dbReference>
<comment type="similarity">
    <text evidence="1">Belongs to the FGGY kinase family.</text>
</comment>
<evidence type="ECO:0000259" key="5">
    <source>
        <dbReference type="Pfam" id="PF02782"/>
    </source>
</evidence>
<keyword evidence="3 6" id="KW-0418">Kinase</keyword>
<dbReference type="eggNOG" id="COG1070">
    <property type="taxonomic scope" value="Bacteria"/>
</dbReference>
<dbReference type="GO" id="GO:0016301">
    <property type="term" value="F:kinase activity"/>
    <property type="evidence" value="ECO:0007669"/>
    <property type="project" value="UniProtKB-KW"/>
</dbReference>
<dbReference type="GO" id="GO:0005975">
    <property type="term" value="P:carbohydrate metabolic process"/>
    <property type="evidence" value="ECO:0007669"/>
    <property type="project" value="InterPro"/>
</dbReference>
<dbReference type="Pfam" id="PF02782">
    <property type="entry name" value="FGGY_C"/>
    <property type="match status" value="1"/>
</dbReference>
<feature type="domain" description="Carbohydrate kinase FGGY C-terminal" evidence="5">
    <location>
        <begin position="256"/>
        <end position="441"/>
    </location>
</feature>
<dbReference type="Gene3D" id="3.30.420.40">
    <property type="match status" value="2"/>
</dbReference>
<dbReference type="SUPFAM" id="SSF53067">
    <property type="entry name" value="Actin-like ATPase domain"/>
    <property type="match status" value="2"/>
</dbReference>
<keyword evidence="2" id="KW-0808">Transferase</keyword>
<keyword evidence="7" id="KW-1185">Reference proteome</keyword>
<dbReference type="InterPro" id="IPR050406">
    <property type="entry name" value="FGGY_Carb_Kinase"/>
</dbReference>
<gene>
    <name evidence="6" type="ORF">U27_06368</name>
</gene>
<dbReference type="InterPro" id="IPR000577">
    <property type="entry name" value="Carb_kinase_FGGY"/>
</dbReference>